<comment type="cofactor">
    <cofactor evidence="9">
        <name>Zn(2+)</name>
        <dbReference type="ChEBI" id="CHEBI:29105"/>
    </cofactor>
    <text evidence="9">Binds 1 zinc ion per subunit.</text>
</comment>
<dbReference type="GO" id="GO:0006508">
    <property type="term" value="P:proteolysis"/>
    <property type="evidence" value="ECO:0007669"/>
    <property type="project" value="UniProtKB-UniRule"/>
</dbReference>
<keyword evidence="5 8" id="KW-0482">Metalloprotease</keyword>
<feature type="binding site" evidence="9">
    <location>
        <position position="265"/>
    </location>
    <ligand>
        <name>Zn(2+)</name>
        <dbReference type="ChEBI" id="CHEBI:29105"/>
        <note>catalytic</note>
    </ligand>
</feature>
<comment type="similarity">
    <text evidence="7 8">Belongs to the peptidase M32 family.</text>
</comment>
<organism evidence="11 12">
    <name type="scientific">Pontibacillus halophilus JSM 076056 = DSM 19796</name>
    <dbReference type="NCBI Taxonomy" id="1385510"/>
    <lineage>
        <taxon>Bacteria</taxon>
        <taxon>Bacillati</taxon>
        <taxon>Bacillota</taxon>
        <taxon>Bacilli</taxon>
        <taxon>Bacillales</taxon>
        <taxon>Bacillaceae</taxon>
        <taxon>Pontibacillus</taxon>
    </lineage>
</organism>
<evidence type="ECO:0000256" key="7">
    <source>
        <dbReference type="ARBA" id="ARBA00061580"/>
    </source>
</evidence>
<dbReference type="Proteomes" id="UP000030528">
    <property type="component" value="Unassembled WGS sequence"/>
</dbReference>
<dbReference type="GO" id="GO:0008270">
    <property type="term" value="F:zinc ion binding"/>
    <property type="evidence" value="ECO:0007669"/>
    <property type="project" value="UniProtKB-ARBA"/>
</dbReference>
<evidence type="ECO:0000313" key="12">
    <source>
        <dbReference type="Proteomes" id="UP000030528"/>
    </source>
</evidence>
<evidence type="ECO:0000256" key="5">
    <source>
        <dbReference type="ARBA" id="ARBA00023049"/>
    </source>
</evidence>
<dbReference type="STRING" id="1385510.GCA_000425205_00642"/>
<sequence length="500" mass="58112">MSTTYTTLEQEYLDYMKEIDQYNEAISLMYWDMRTKAPRKGLEDRADVIATLSQKVHQMSTSDRVKEYITELKGKTESEFIRKAIEKTEEQYNKSAKIPNDEYKEYVKLQAQSESAWEEAKENDDFDAFRPYLEKMVAYNRRFAEYWGYEEHIYDALLDAYEPGVTVAVLDDVFPKVRESLTALLEKIKQSPNQPDPSVLVGHFPKGKQESFSLEILDRMGYDFEGGRLDETVHPFAIDLNQGDVRVTTKYDEKDFRTAVFGTIHEGGHALYEQNIDSKYAYTPLSGGTSMGIHESQSLFWENFVARSKGFWNNHFQLFLDYAPDSFKNVDFDEFYHAVNEVKPSFIRIEADELTYCLHIMVRYELEKALIAGEIEVKDLPKLWDDKMEEYLGIRPSKNSQGVLQDVHWAGGSFGYFPSYALGYMYAAQFHHTMKQDVDVEGVIAEGDFNQIREWLTTNIHQYGSSKKPLEIVHDVTGEGLNPDYLIQYLTSKYQPLYQF</sequence>
<keyword evidence="12" id="KW-1185">Reference proteome</keyword>
<dbReference type="EC" id="3.4.17.19" evidence="8"/>
<accession>A0A0A5GL33</accession>
<keyword evidence="9" id="KW-0862">Zinc</keyword>
<dbReference type="OrthoDB" id="9772308at2"/>
<evidence type="ECO:0000256" key="10">
    <source>
        <dbReference type="PIRSR" id="PIRSR006615-2"/>
    </source>
</evidence>
<dbReference type="PANTHER" id="PTHR34217:SF1">
    <property type="entry name" value="CARBOXYPEPTIDASE 1"/>
    <property type="match status" value="1"/>
</dbReference>
<keyword evidence="3 8" id="KW-0479">Metal-binding</keyword>
<proteinExistence type="inferred from homology"/>
<dbReference type="eggNOG" id="COG2317">
    <property type="taxonomic scope" value="Bacteria"/>
</dbReference>
<evidence type="ECO:0000256" key="1">
    <source>
        <dbReference type="ARBA" id="ARBA00022645"/>
    </source>
</evidence>
<evidence type="ECO:0000256" key="8">
    <source>
        <dbReference type="PIRNR" id="PIRNR006615"/>
    </source>
</evidence>
<feature type="binding site" evidence="9">
    <location>
        <position position="269"/>
    </location>
    <ligand>
        <name>Zn(2+)</name>
        <dbReference type="ChEBI" id="CHEBI:29105"/>
        <note>catalytic</note>
    </ligand>
</feature>
<dbReference type="MEROPS" id="M32.006"/>
<evidence type="ECO:0000256" key="3">
    <source>
        <dbReference type="ARBA" id="ARBA00022723"/>
    </source>
</evidence>
<gene>
    <name evidence="11" type="ORF">N781_02470</name>
</gene>
<feature type="binding site" evidence="9">
    <location>
        <position position="295"/>
    </location>
    <ligand>
        <name>Zn(2+)</name>
        <dbReference type="ChEBI" id="CHEBI:29105"/>
        <note>catalytic</note>
    </ligand>
</feature>
<name>A0A0A5GL33_9BACI</name>
<evidence type="ECO:0000256" key="4">
    <source>
        <dbReference type="ARBA" id="ARBA00022801"/>
    </source>
</evidence>
<protein>
    <recommendedName>
        <fullName evidence="8">Metal-dependent carboxypeptidase</fullName>
        <ecNumber evidence="8">3.4.17.19</ecNumber>
    </recommendedName>
</protein>
<evidence type="ECO:0000256" key="6">
    <source>
        <dbReference type="ARBA" id="ARBA00052755"/>
    </source>
</evidence>
<dbReference type="CDD" id="cd06460">
    <property type="entry name" value="M32_Taq"/>
    <property type="match status" value="1"/>
</dbReference>
<evidence type="ECO:0000256" key="2">
    <source>
        <dbReference type="ARBA" id="ARBA00022670"/>
    </source>
</evidence>
<dbReference type="PIRSF" id="PIRSF006615">
    <property type="entry name" value="Zn_crbxpep_Taq"/>
    <property type="match status" value="1"/>
</dbReference>
<dbReference type="PRINTS" id="PR00998">
    <property type="entry name" value="CRBOXYPTASET"/>
</dbReference>
<dbReference type="Gene3D" id="1.10.1370.30">
    <property type="match status" value="1"/>
</dbReference>
<dbReference type="InterPro" id="IPR001333">
    <property type="entry name" value="Peptidase_M32_Taq"/>
</dbReference>
<keyword evidence="1 8" id="KW-0121">Carboxypeptidase</keyword>
<comment type="catalytic activity">
    <reaction evidence="6 8">
        <text>Release of a C-terminal amino acid with broad specificity, except for -Pro.</text>
        <dbReference type="EC" id="3.4.17.19"/>
    </reaction>
</comment>
<keyword evidence="4 8" id="KW-0378">Hydrolase</keyword>
<dbReference type="PANTHER" id="PTHR34217">
    <property type="entry name" value="METAL-DEPENDENT CARBOXYPEPTIDASE"/>
    <property type="match status" value="1"/>
</dbReference>
<keyword evidence="2 8" id="KW-0645">Protease</keyword>
<dbReference type="AlphaFoldDB" id="A0A0A5GL33"/>
<reference evidence="11 12" key="1">
    <citation type="submission" date="2013-08" db="EMBL/GenBank/DDBJ databases">
        <authorList>
            <person name="Huang J."/>
            <person name="Wang G."/>
        </authorList>
    </citation>
    <scope>NUCLEOTIDE SEQUENCE [LARGE SCALE GENOMIC DNA]</scope>
    <source>
        <strain evidence="11 12">JSM 076056</strain>
    </source>
</reference>
<dbReference type="Pfam" id="PF02074">
    <property type="entry name" value="Peptidase_M32"/>
    <property type="match status" value="1"/>
</dbReference>
<evidence type="ECO:0000313" key="11">
    <source>
        <dbReference type="EMBL" id="KGX91923.1"/>
    </source>
</evidence>
<dbReference type="PROSITE" id="PS52034">
    <property type="entry name" value="PEPTIDASE_M32"/>
    <property type="match status" value="1"/>
</dbReference>
<feature type="active site" description="Proton donor/acceptor" evidence="10">
    <location>
        <position position="266"/>
    </location>
</feature>
<dbReference type="EMBL" id="AVPE01000008">
    <property type="protein sequence ID" value="KGX91923.1"/>
    <property type="molecule type" value="Genomic_DNA"/>
</dbReference>
<evidence type="ECO:0000256" key="9">
    <source>
        <dbReference type="PIRSR" id="PIRSR006615-1"/>
    </source>
</evidence>
<dbReference type="SUPFAM" id="SSF55486">
    <property type="entry name" value="Metalloproteases ('zincins'), catalytic domain"/>
    <property type="match status" value="1"/>
</dbReference>
<comment type="caution">
    <text evidence="11">The sequence shown here is derived from an EMBL/GenBank/DDBJ whole genome shotgun (WGS) entry which is preliminary data.</text>
</comment>
<dbReference type="GO" id="GO:0004181">
    <property type="term" value="F:metallocarboxypeptidase activity"/>
    <property type="evidence" value="ECO:0007669"/>
    <property type="project" value="UniProtKB-UniRule"/>
</dbReference>
<dbReference type="FunFam" id="1.10.1370.30:FF:000003">
    <property type="entry name" value="Thermostable carboxypeptidase 1"/>
    <property type="match status" value="1"/>
</dbReference>
<comment type="function">
    <text evidence="8">Broad specificity carboxypetidase that releases amino acids sequentially from the C-terminus, including neutral, aromatic, polar and basic residues.</text>
</comment>
<dbReference type="RefSeq" id="WP_026799423.1">
    <property type="nucleotide sequence ID" value="NZ_AULI01000002.1"/>
</dbReference>